<evidence type="ECO:0000313" key="3">
    <source>
        <dbReference type="Proteomes" id="UP001165080"/>
    </source>
</evidence>
<name>A0A9W6C146_9CHLO</name>
<keyword evidence="1" id="KW-0472">Membrane</keyword>
<feature type="transmembrane region" description="Helical" evidence="1">
    <location>
        <begin position="238"/>
        <end position="260"/>
    </location>
</feature>
<gene>
    <name evidence="2" type="primary">PLESTB002829</name>
    <name evidence="2" type="ORF">PLESTB_001770700</name>
</gene>
<evidence type="ECO:0000256" key="1">
    <source>
        <dbReference type="SAM" id="Phobius"/>
    </source>
</evidence>
<feature type="transmembrane region" description="Helical" evidence="1">
    <location>
        <begin position="76"/>
        <end position="97"/>
    </location>
</feature>
<organism evidence="2 3">
    <name type="scientific">Pleodorina starrii</name>
    <dbReference type="NCBI Taxonomy" id="330485"/>
    <lineage>
        <taxon>Eukaryota</taxon>
        <taxon>Viridiplantae</taxon>
        <taxon>Chlorophyta</taxon>
        <taxon>core chlorophytes</taxon>
        <taxon>Chlorophyceae</taxon>
        <taxon>CS clade</taxon>
        <taxon>Chlamydomonadales</taxon>
        <taxon>Volvocaceae</taxon>
        <taxon>Pleodorina</taxon>
    </lineage>
</organism>
<keyword evidence="1" id="KW-1133">Transmembrane helix</keyword>
<feature type="transmembrane region" description="Helical" evidence="1">
    <location>
        <begin position="134"/>
        <end position="155"/>
    </location>
</feature>
<keyword evidence="1" id="KW-0812">Transmembrane</keyword>
<reference evidence="2 3" key="1">
    <citation type="journal article" date="2023" name="Commun. Biol.">
        <title>Reorganization of the ancestral sex-determining regions during the evolution of trioecy in Pleodorina starrii.</title>
        <authorList>
            <person name="Takahashi K."/>
            <person name="Suzuki S."/>
            <person name="Kawai-Toyooka H."/>
            <person name="Yamamoto K."/>
            <person name="Hamaji T."/>
            <person name="Ootsuki R."/>
            <person name="Yamaguchi H."/>
            <person name="Kawachi M."/>
            <person name="Higashiyama T."/>
            <person name="Nozaki H."/>
        </authorList>
    </citation>
    <scope>NUCLEOTIDE SEQUENCE [LARGE SCALE GENOMIC DNA]</scope>
    <source>
        <strain evidence="2 3">NIES-4479</strain>
    </source>
</reference>
<comment type="caution">
    <text evidence="2">The sequence shown here is derived from an EMBL/GenBank/DDBJ whole genome shotgun (WGS) entry which is preliminary data.</text>
</comment>
<protein>
    <submittedName>
        <fullName evidence="2">Uncharacterized protein</fullName>
    </submittedName>
</protein>
<feature type="transmembrane region" description="Helical" evidence="1">
    <location>
        <begin position="283"/>
        <end position="304"/>
    </location>
</feature>
<sequence length="405" mass="44010">MGVCVQASSRVAHKEAGRIQKAGLRIRYCFRALGGEALIGSWKKRRVWAFRNGGGCPCLRAHACARACMRRLCPCLMTRHVCLIVCSFVCVYVPYAVCSRPGALVWRYWTGRCGGREAPSSVRAGCAGSKSACLWLIAAGACTCVWMWMCGGCVLRCACWRCAPKGATPAQGPTSFKNEWFMRLTFPALIPNPNPRIATDSVAADGIDSPDPNSFDPGWLWSPHVPTRGAGAGGQCELWVLAGWLVGCSVGWLVLVYRAGAATTNTRPPWRDMLLLLFHDDDAVLLVLFVHLAGGGVAAVRLTVPSSSVWRASDVPRGGGWGWWRGAHRERLRCPPAPVCHQRRPERERRLECTLSCCLALLRVPPGVASVPACVCGGWGTWAEGNGGPCMCACVFFRLGFRFLL</sequence>
<proteinExistence type="predicted"/>
<dbReference type="AlphaFoldDB" id="A0A9W6C146"/>
<evidence type="ECO:0000313" key="2">
    <source>
        <dbReference type="EMBL" id="GLC61567.1"/>
    </source>
</evidence>
<dbReference type="Proteomes" id="UP001165080">
    <property type="component" value="Unassembled WGS sequence"/>
</dbReference>
<keyword evidence="3" id="KW-1185">Reference proteome</keyword>
<accession>A0A9W6C146</accession>
<dbReference type="EMBL" id="BRXU01000048">
    <property type="protein sequence ID" value="GLC61567.1"/>
    <property type="molecule type" value="Genomic_DNA"/>
</dbReference>